<dbReference type="InterPro" id="IPR022630">
    <property type="entry name" value="S-AdoMet_synt_C"/>
</dbReference>
<dbReference type="InterPro" id="IPR022631">
    <property type="entry name" value="ADOMET_SYNTHASE_CS"/>
</dbReference>
<gene>
    <name evidence="11" type="primary">metK</name>
    <name evidence="17" type="ORF">SAMN04488058_1209</name>
</gene>
<feature type="domain" description="S-adenosylmethionine synthetase central" evidence="15">
    <location>
        <begin position="131"/>
        <end position="251"/>
    </location>
</feature>
<feature type="binding site" description="in other chain" evidence="11">
    <location>
        <begin position="265"/>
        <end position="266"/>
    </location>
    <ligand>
        <name>ATP</name>
        <dbReference type="ChEBI" id="CHEBI:30616"/>
        <note>ligand shared between two neighboring subunits</note>
    </ligand>
</feature>
<feature type="binding site" evidence="11">
    <location>
        <position position="259"/>
    </location>
    <ligand>
        <name>L-methionine</name>
        <dbReference type="ChEBI" id="CHEBI:57844"/>
        <note>ligand shared between two neighboring subunits</note>
    </ligand>
</feature>
<feature type="region of interest" description="Flexible loop" evidence="11">
    <location>
        <begin position="99"/>
        <end position="109"/>
    </location>
</feature>
<evidence type="ECO:0000256" key="11">
    <source>
        <dbReference type="HAMAP-Rule" id="MF_00086"/>
    </source>
</evidence>
<dbReference type="InterPro" id="IPR002133">
    <property type="entry name" value="S-AdoMet_synthetase"/>
</dbReference>
<feature type="binding site" description="in other chain" evidence="11">
    <location>
        <position position="290"/>
    </location>
    <ligand>
        <name>L-methionine</name>
        <dbReference type="ChEBI" id="CHEBI:57844"/>
        <note>ligand shared between two neighboring subunits</note>
    </ligand>
</feature>
<keyword evidence="7 11" id="KW-0547">Nucleotide-binding</keyword>
<dbReference type="UniPathway" id="UPA00315">
    <property type="reaction ID" value="UER00080"/>
</dbReference>
<dbReference type="AlphaFoldDB" id="A0A1H7BV28"/>
<evidence type="ECO:0000256" key="7">
    <source>
        <dbReference type="ARBA" id="ARBA00022741"/>
    </source>
</evidence>
<dbReference type="FunFam" id="3.30.300.10:FF:000003">
    <property type="entry name" value="S-adenosylmethionine synthase"/>
    <property type="match status" value="1"/>
</dbReference>
<dbReference type="InterPro" id="IPR022636">
    <property type="entry name" value="S-AdoMet_synthetase_sfam"/>
</dbReference>
<dbReference type="STRING" id="856736.SAMN04488058_1209"/>
<evidence type="ECO:0000256" key="6">
    <source>
        <dbReference type="ARBA" id="ARBA00022723"/>
    </source>
</evidence>
<dbReference type="Gene3D" id="3.30.300.10">
    <property type="match status" value="3"/>
</dbReference>
<dbReference type="PIRSF" id="PIRSF000497">
    <property type="entry name" value="MAT"/>
    <property type="match status" value="1"/>
</dbReference>
<reference evidence="18" key="1">
    <citation type="submission" date="2016-10" db="EMBL/GenBank/DDBJ databases">
        <authorList>
            <person name="Varghese N."/>
            <person name="Submissions S."/>
        </authorList>
    </citation>
    <scope>NUCLEOTIDE SEQUENCE [LARGE SCALE GENOMIC DNA]</scope>
    <source>
        <strain evidence="18">CGMCC 1.10218</strain>
    </source>
</reference>
<feature type="binding site" evidence="11">
    <location>
        <position position="286"/>
    </location>
    <ligand>
        <name>ATP</name>
        <dbReference type="ChEBI" id="CHEBI:30616"/>
        <note>ligand shared between two neighboring subunits</note>
    </ligand>
</feature>
<evidence type="ECO:0000256" key="12">
    <source>
        <dbReference type="RuleBase" id="RU000542"/>
    </source>
</evidence>
<comment type="function">
    <text evidence="11">Catalyzes the formation of S-adenosylmethionine (AdoMet) from methionine and ATP. The overall synthetic reaction is composed of two sequential steps, AdoMet formation and the subsequent tripolyphosphate hydrolysis which occurs prior to release of AdoMet from the enzyme.</text>
</comment>
<comment type="cofactor">
    <cofactor evidence="11">
        <name>K(+)</name>
        <dbReference type="ChEBI" id="CHEBI:29103"/>
    </cofactor>
    <text evidence="11">Binds 1 potassium ion per subunit.</text>
</comment>
<evidence type="ECO:0000313" key="17">
    <source>
        <dbReference type="EMBL" id="SEJ81076.1"/>
    </source>
</evidence>
<dbReference type="RefSeq" id="WP_092265468.1">
    <property type="nucleotide sequence ID" value="NZ_FNZA01000020.1"/>
</dbReference>
<dbReference type="EMBL" id="FNZA01000020">
    <property type="protein sequence ID" value="SEJ81076.1"/>
    <property type="molecule type" value="Genomic_DNA"/>
</dbReference>
<feature type="binding site" description="in other chain" evidence="11">
    <location>
        <position position="14"/>
    </location>
    <ligand>
        <name>ATP</name>
        <dbReference type="ChEBI" id="CHEBI:30616"/>
        <note>ligand shared between two neighboring subunits</note>
    </ligand>
</feature>
<dbReference type="InterPro" id="IPR022629">
    <property type="entry name" value="S-AdoMet_synt_central"/>
</dbReference>
<proteinExistence type="inferred from homology"/>
<dbReference type="FunFam" id="3.30.300.10:FF:000011">
    <property type="entry name" value="S-adenosylmethionine synthase"/>
    <property type="match status" value="1"/>
</dbReference>
<dbReference type="CDD" id="cd18079">
    <property type="entry name" value="S-AdoMet_synt"/>
    <property type="match status" value="1"/>
</dbReference>
<comment type="subcellular location">
    <subcellularLocation>
        <location evidence="11 12">Cytoplasm</location>
    </subcellularLocation>
</comment>
<dbReference type="SUPFAM" id="SSF55973">
    <property type="entry name" value="S-adenosylmethionine synthetase"/>
    <property type="match status" value="3"/>
</dbReference>
<feature type="binding site" description="in other chain" evidence="11">
    <location>
        <position position="99"/>
    </location>
    <ligand>
        <name>L-methionine</name>
        <dbReference type="ChEBI" id="CHEBI:57844"/>
        <note>ligand shared between two neighboring subunits</note>
    </ligand>
</feature>
<evidence type="ECO:0000313" key="18">
    <source>
        <dbReference type="Proteomes" id="UP000199223"/>
    </source>
</evidence>
<evidence type="ECO:0000256" key="5">
    <source>
        <dbReference type="ARBA" id="ARBA00022679"/>
    </source>
</evidence>
<feature type="binding site" evidence="11">
    <location>
        <position position="16"/>
    </location>
    <ligand>
        <name>Mg(2+)</name>
        <dbReference type="ChEBI" id="CHEBI:18420"/>
    </ligand>
</feature>
<feature type="binding site" description="in other chain" evidence="11">
    <location>
        <begin position="250"/>
        <end position="251"/>
    </location>
    <ligand>
        <name>ATP</name>
        <dbReference type="ChEBI" id="CHEBI:30616"/>
        <note>ligand shared between two neighboring subunits</note>
    </ligand>
</feature>
<dbReference type="GO" id="GO:0005737">
    <property type="term" value="C:cytoplasm"/>
    <property type="evidence" value="ECO:0007669"/>
    <property type="project" value="UniProtKB-SubCell"/>
</dbReference>
<comment type="subunit">
    <text evidence="11">Homotetramer; dimer of dimers.</text>
</comment>
<feature type="binding site" description="in other chain" evidence="11">
    <location>
        <position position="55"/>
    </location>
    <ligand>
        <name>L-methionine</name>
        <dbReference type="ChEBI" id="CHEBI:57844"/>
        <note>ligand shared between two neighboring subunits</note>
    </ligand>
</feature>
<dbReference type="HAMAP" id="MF_00086">
    <property type="entry name" value="S_AdoMet_synth1"/>
    <property type="match status" value="1"/>
</dbReference>
<feature type="binding site" description="in other chain" evidence="11">
    <location>
        <begin position="180"/>
        <end position="182"/>
    </location>
    <ligand>
        <name>ATP</name>
        <dbReference type="ChEBI" id="CHEBI:30616"/>
        <note>ligand shared between two neighboring subunits</note>
    </ligand>
</feature>
<dbReference type="InterPro" id="IPR022628">
    <property type="entry name" value="S-AdoMet_synt_N"/>
</dbReference>
<keyword evidence="18" id="KW-1185">Reference proteome</keyword>
<evidence type="ECO:0000256" key="8">
    <source>
        <dbReference type="ARBA" id="ARBA00022840"/>
    </source>
</evidence>
<keyword evidence="8 11" id="KW-0067">ATP-binding</keyword>
<feature type="binding site" evidence="11">
    <location>
        <position position="42"/>
    </location>
    <ligand>
        <name>K(+)</name>
        <dbReference type="ChEBI" id="CHEBI:29103"/>
    </ligand>
</feature>
<name>A0A1H7BV28_9DEIO</name>
<feature type="domain" description="S-adenosylmethionine synthetase N-terminal" evidence="14">
    <location>
        <begin position="4"/>
        <end position="101"/>
    </location>
</feature>
<evidence type="ECO:0000256" key="3">
    <source>
        <dbReference type="ARBA" id="ARBA00022490"/>
    </source>
</evidence>
<evidence type="ECO:0000259" key="15">
    <source>
        <dbReference type="Pfam" id="PF02772"/>
    </source>
</evidence>
<dbReference type="EC" id="2.5.1.6" evidence="11"/>
<dbReference type="PROSITE" id="PS00376">
    <property type="entry name" value="ADOMET_SYNTHASE_1"/>
    <property type="match status" value="1"/>
</dbReference>
<keyword evidence="6 11" id="KW-0479">Metal-binding</keyword>
<keyword evidence="9 11" id="KW-0460">Magnesium</keyword>
<accession>A0A1H7BV28</accession>
<dbReference type="GO" id="GO:0000287">
    <property type="term" value="F:magnesium ion binding"/>
    <property type="evidence" value="ECO:0007669"/>
    <property type="project" value="UniProtKB-UniRule"/>
</dbReference>
<comment type="pathway">
    <text evidence="1 11">Amino-acid biosynthesis; S-adenosyl-L-methionine biosynthesis; S-adenosyl-L-methionine from L-methionine: step 1/1.</text>
</comment>
<evidence type="ECO:0000259" key="14">
    <source>
        <dbReference type="Pfam" id="PF00438"/>
    </source>
</evidence>
<evidence type="ECO:0000256" key="9">
    <source>
        <dbReference type="ARBA" id="ARBA00022842"/>
    </source>
</evidence>
<keyword evidence="4 11" id="KW-0554">One-carbon metabolism</keyword>
<evidence type="ECO:0000259" key="16">
    <source>
        <dbReference type="Pfam" id="PF02773"/>
    </source>
</evidence>
<dbReference type="GO" id="GO:0004478">
    <property type="term" value="F:methionine adenosyltransferase activity"/>
    <property type="evidence" value="ECO:0007669"/>
    <property type="project" value="UniProtKB-UniRule"/>
</dbReference>
<evidence type="ECO:0000256" key="1">
    <source>
        <dbReference type="ARBA" id="ARBA00005224"/>
    </source>
</evidence>
<comment type="catalytic activity">
    <reaction evidence="11">
        <text>L-methionine + ATP + H2O = S-adenosyl-L-methionine + phosphate + diphosphate</text>
        <dbReference type="Rhea" id="RHEA:21080"/>
        <dbReference type="ChEBI" id="CHEBI:15377"/>
        <dbReference type="ChEBI" id="CHEBI:30616"/>
        <dbReference type="ChEBI" id="CHEBI:33019"/>
        <dbReference type="ChEBI" id="CHEBI:43474"/>
        <dbReference type="ChEBI" id="CHEBI:57844"/>
        <dbReference type="ChEBI" id="CHEBI:59789"/>
        <dbReference type="EC" id="2.5.1.6"/>
    </reaction>
</comment>
<dbReference type="GO" id="GO:0006556">
    <property type="term" value="P:S-adenosylmethionine biosynthetic process"/>
    <property type="evidence" value="ECO:0007669"/>
    <property type="project" value="UniProtKB-UniRule"/>
</dbReference>
<evidence type="ECO:0000256" key="4">
    <source>
        <dbReference type="ARBA" id="ARBA00022563"/>
    </source>
</evidence>
<dbReference type="Pfam" id="PF02772">
    <property type="entry name" value="S-AdoMet_synt_M"/>
    <property type="match status" value="1"/>
</dbReference>
<feature type="domain" description="S-adenosylmethionine synthetase C-terminal" evidence="16">
    <location>
        <begin position="253"/>
        <end position="390"/>
    </location>
</feature>
<dbReference type="GO" id="GO:0006730">
    <property type="term" value="P:one-carbon metabolic process"/>
    <property type="evidence" value="ECO:0007669"/>
    <property type="project" value="UniProtKB-KW"/>
</dbReference>
<evidence type="ECO:0000256" key="2">
    <source>
        <dbReference type="ARBA" id="ARBA00009685"/>
    </source>
</evidence>
<feature type="binding site" evidence="11">
    <location>
        <position position="282"/>
    </location>
    <ligand>
        <name>ATP</name>
        <dbReference type="ChEBI" id="CHEBI:30616"/>
        <note>ligand shared between two neighboring subunits</note>
    </ligand>
</feature>
<protein>
    <recommendedName>
        <fullName evidence="11">S-adenosylmethionine synthase</fullName>
        <shortName evidence="11">AdoMet synthase</shortName>
        <ecNumber evidence="11">2.5.1.6</ecNumber>
    </recommendedName>
    <alternativeName>
        <fullName evidence="11">MAT</fullName>
    </alternativeName>
    <alternativeName>
        <fullName evidence="11">Methionine adenosyltransferase</fullName>
    </alternativeName>
</protein>
<dbReference type="Pfam" id="PF02773">
    <property type="entry name" value="S-AdoMet_synt_C"/>
    <property type="match status" value="1"/>
</dbReference>
<dbReference type="Proteomes" id="UP000199223">
    <property type="component" value="Unassembled WGS sequence"/>
</dbReference>
<sequence>MRKFYTSESVSEGHPDKLSDFISDSILDEFLRQEPTARVAVETLVTTGMAVVAGEVRARAAHVDVQKTVRDAVMKVGYTRANYGFDAEYSAVLVSIHEQSPEIGGTVDTSEEWRGMTPEQRALPENAYSMVGAGDQGLMFGYATDETPELMPLPISLAHGLTRKLAELRKSGTLPYLRPDAKAQVTVVRDGEPHEAGFTAVDTVVISTQHSEDADNEQIRADMLEHVIRAVIPEKLLTENTKFFINPSGRFVIGGPHGDTGLTGRKIIVDTYGGAVPHGGGAFSGKDPTKVDRSAAYYARYIAKNLVAAGLARRALVEVAYAIGRAGPVSLRVDTYGTGTVSDERLAELVAAHFDARPQAIIAQLDLLRPIYAQTAAYGHFGRPEFPWEQTDRAPALREAARERVELG</sequence>
<evidence type="ECO:0000256" key="10">
    <source>
        <dbReference type="ARBA" id="ARBA00022958"/>
    </source>
</evidence>
<feature type="binding site" evidence="11">
    <location>
        <position position="259"/>
    </location>
    <ligand>
        <name>ATP</name>
        <dbReference type="ChEBI" id="CHEBI:30616"/>
        <note>ligand shared between two neighboring subunits</note>
    </ligand>
</feature>
<dbReference type="Pfam" id="PF00438">
    <property type="entry name" value="S-AdoMet_synt_N"/>
    <property type="match status" value="1"/>
</dbReference>
<dbReference type="GO" id="GO:0005524">
    <property type="term" value="F:ATP binding"/>
    <property type="evidence" value="ECO:0007669"/>
    <property type="project" value="UniProtKB-UniRule"/>
</dbReference>
<keyword evidence="10 11" id="KW-0630">Potassium</keyword>
<comment type="cofactor">
    <cofactor evidence="11">
        <name>Mg(2+)</name>
        <dbReference type="ChEBI" id="CHEBI:18420"/>
    </cofactor>
    <text evidence="11">Binds 2 divalent ions per subunit.</text>
</comment>
<dbReference type="PANTHER" id="PTHR11964">
    <property type="entry name" value="S-ADENOSYLMETHIONINE SYNTHETASE"/>
    <property type="match status" value="1"/>
</dbReference>
<evidence type="ECO:0000256" key="13">
    <source>
        <dbReference type="RuleBase" id="RU004462"/>
    </source>
</evidence>
<organism evidence="17 18">
    <name type="scientific">Deinococcus reticulitermitis</name>
    <dbReference type="NCBI Taxonomy" id="856736"/>
    <lineage>
        <taxon>Bacteria</taxon>
        <taxon>Thermotogati</taxon>
        <taxon>Deinococcota</taxon>
        <taxon>Deinococci</taxon>
        <taxon>Deinococcales</taxon>
        <taxon>Deinococcaceae</taxon>
        <taxon>Deinococcus</taxon>
    </lineage>
</organism>
<comment type="similarity">
    <text evidence="2 11 13">Belongs to the AdoMet synthase family.</text>
</comment>
<keyword evidence="5 11" id="KW-0808">Transferase</keyword>
<keyword evidence="3 11" id="KW-0963">Cytoplasm</keyword>
<dbReference type="NCBIfam" id="TIGR01034">
    <property type="entry name" value="metK"/>
    <property type="match status" value="1"/>
</dbReference>
<dbReference type="PROSITE" id="PS00377">
    <property type="entry name" value="ADOMET_SYNTHASE_2"/>
    <property type="match status" value="1"/>
</dbReference>
<dbReference type="OrthoDB" id="9801686at2"/>